<comment type="caution">
    <text evidence="2">The sequence shown here is derived from an EMBL/GenBank/DDBJ whole genome shotgun (WGS) entry which is preliminary data.</text>
</comment>
<feature type="chain" id="PRO_5035745649" evidence="1">
    <location>
        <begin position="27"/>
        <end position="104"/>
    </location>
</feature>
<dbReference type="Proteomes" id="UP000824540">
    <property type="component" value="Unassembled WGS sequence"/>
</dbReference>
<evidence type="ECO:0000313" key="2">
    <source>
        <dbReference type="EMBL" id="KAG9330780.1"/>
    </source>
</evidence>
<organism evidence="2 3">
    <name type="scientific">Albula glossodonta</name>
    <name type="common">roundjaw bonefish</name>
    <dbReference type="NCBI Taxonomy" id="121402"/>
    <lineage>
        <taxon>Eukaryota</taxon>
        <taxon>Metazoa</taxon>
        <taxon>Chordata</taxon>
        <taxon>Craniata</taxon>
        <taxon>Vertebrata</taxon>
        <taxon>Euteleostomi</taxon>
        <taxon>Actinopterygii</taxon>
        <taxon>Neopterygii</taxon>
        <taxon>Teleostei</taxon>
        <taxon>Albuliformes</taxon>
        <taxon>Albulidae</taxon>
        <taxon>Albula</taxon>
    </lineage>
</organism>
<dbReference type="AlphaFoldDB" id="A0A8T2MU84"/>
<reference evidence="2" key="1">
    <citation type="thesis" date="2021" institute="BYU ScholarsArchive" country="Provo, UT, USA">
        <title>Applications of and Algorithms for Genome Assembly and Genomic Analyses with an Emphasis on Marine Teleosts.</title>
        <authorList>
            <person name="Pickett B.D."/>
        </authorList>
    </citation>
    <scope>NUCLEOTIDE SEQUENCE</scope>
    <source>
        <strain evidence="2">HI-2016</strain>
    </source>
</reference>
<keyword evidence="3" id="KW-1185">Reference proteome</keyword>
<protein>
    <submittedName>
        <fullName evidence="2">Uncharacterized protein</fullName>
    </submittedName>
</protein>
<dbReference type="EMBL" id="JAFBMS010000457">
    <property type="protein sequence ID" value="KAG9330780.1"/>
    <property type="molecule type" value="Genomic_DNA"/>
</dbReference>
<evidence type="ECO:0000256" key="1">
    <source>
        <dbReference type="SAM" id="SignalP"/>
    </source>
</evidence>
<gene>
    <name evidence="2" type="ORF">JZ751_022084</name>
</gene>
<evidence type="ECO:0000313" key="3">
    <source>
        <dbReference type="Proteomes" id="UP000824540"/>
    </source>
</evidence>
<proteinExistence type="predicted"/>
<keyword evidence="1" id="KW-0732">Signal</keyword>
<accession>A0A8T2MU84</accession>
<sequence>MTITQAQARTRLRLLLMLCLHSFGLSSVCINSASILTRSEDQWFVLTQPQFVHGISLSHAFSVSASATVPLATAQELEQLPSVEIQGTAASLITSHPSQKRQEV</sequence>
<name>A0A8T2MU84_9TELE</name>
<feature type="signal peptide" evidence="1">
    <location>
        <begin position="1"/>
        <end position="26"/>
    </location>
</feature>